<evidence type="ECO:0000313" key="2">
    <source>
        <dbReference type="EnsemblFungi" id="FOXG_16769P0"/>
    </source>
</evidence>
<feature type="region of interest" description="Disordered" evidence="1">
    <location>
        <begin position="1"/>
        <end position="63"/>
    </location>
</feature>
<organism evidence="2 3">
    <name type="scientific">Fusarium oxysporum (strain Fo5176)</name>
    <name type="common">Fusarium vascular wilt</name>
    <dbReference type="NCBI Taxonomy" id="660025"/>
    <lineage>
        <taxon>Eukaryota</taxon>
        <taxon>Fungi</taxon>
        <taxon>Dikarya</taxon>
        <taxon>Ascomycota</taxon>
        <taxon>Pezizomycotina</taxon>
        <taxon>Sordariomycetes</taxon>
        <taxon>Hypocreomycetidae</taxon>
        <taxon>Hypocreales</taxon>
        <taxon>Nectriaceae</taxon>
        <taxon>Fusarium</taxon>
        <taxon>Fusarium oxysporum species complex</taxon>
    </lineage>
</organism>
<feature type="compositionally biased region" description="Polar residues" evidence="1">
    <location>
        <begin position="1"/>
        <end position="21"/>
    </location>
</feature>
<dbReference type="STRING" id="426428.A0A0D2YJQ4"/>
<dbReference type="Proteomes" id="UP000002489">
    <property type="component" value="Unassembled WGS sequence"/>
</dbReference>
<dbReference type="AlphaFoldDB" id="A0A0D2YJQ4"/>
<accession>A0A0D2YJQ4</accession>
<feature type="compositionally biased region" description="Low complexity" evidence="1">
    <location>
        <begin position="22"/>
        <end position="31"/>
    </location>
</feature>
<name>A0A0D2YJQ4_FUSOF</name>
<evidence type="ECO:0000313" key="3">
    <source>
        <dbReference type="Proteomes" id="UP000002489"/>
    </source>
</evidence>
<reference evidence="3" key="1">
    <citation type="journal article" date="2012" name="Mol. Plant Microbe Interact.">
        <title>A highly conserved effector in Fusarium oxysporum is required for full virulence on Arabidopsis.</title>
        <authorList>
            <person name="Thatcher L.F."/>
            <person name="Gardiner D.M."/>
            <person name="Kazan K."/>
            <person name="Manners J."/>
        </authorList>
    </citation>
    <scope>NUCLEOTIDE SEQUENCE [LARGE SCALE GENOMIC DNA]</scope>
    <source>
        <strain evidence="3">Fo5176</strain>
    </source>
</reference>
<dbReference type="EnsemblFungi" id="FOXG_16769T0">
    <property type="protein sequence ID" value="FOXG_16769P0"/>
    <property type="gene ID" value="FOXG_16769"/>
</dbReference>
<proteinExistence type="predicted"/>
<evidence type="ECO:0000256" key="1">
    <source>
        <dbReference type="SAM" id="MobiDB-lite"/>
    </source>
</evidence>
<sequence>MQRIQSQASNLCHLTEQPNLSTTDTTPTSGTANEARQLHIEIESSITSPSHKEKSPPIHTASRRIHSGNKLVKNNSKVTALSPRKERSSYTTVACTNRRSRLPEESDELKHVAAQVTLLQDEVTRLHEAVGNAQVISVACPILGDVLPSTEMSSENDPLIQVTQSPLQGFSARCVGHSVPENPTSPANGFANFSNVLADMEFEGLQQADDYFVQRPENDMKERQVDPLFIFNKDEMIRLCRLYEEAFDCMLPVISVQSLITHTENLTSVESVKDQMSPEPTSGIEMLQLKVVICCALVIQGGDQGEKAARIYENMGNITDQMIKQGDIDKELPLPIKVSNLPGGRLSLTARSQDLDRPKTLICFKLLQRI</sequence>
<reference evidence="2" key="2">
    <citation type="submission" date="2025-08" db="UniProtKB">
        <authorList>
            <consortium name="EnsemblFungi"/>
        </authorList>
    </citation>
    <scope>IDENTIFICATION</scope>
    <source>
        <strain evidence="2">4287 / CBS 123668 / FGSC 9935 / NRRL 34936</strain>
    </source>
</reference>
<protein>
    <submittedName>
        <fullName evidence="2">Uncharacterized protein</fullName>
    </submittedName>
</protein>